<organism evidence="5 6">
    <name type="scientific">Cryobacterium psychrotolerans</name>
    <dbReference type="NCBI Taxonomy" id="386301"/>
    <lineage>
        <taxon>Bacteria</taxon>
        <taxon>Bacillati</taxon>
        <taxon>Actinomycetota</taxon>
        <taxon>Actinomycetes</taxon>
        <taxon>Micrococcales</taxon>
        <taxon>Microbacteriaceae</taxon>
        <taxon>Cryobacterium</taxon>
    </lineage>
</organism>
<dbReference type="InterPro" id="IPR011006">
    <property type="entry name" value="CheY-like_superfamily"/>
</dbReference>
<dbReference type="InterPro" id="IPR000792">
    <property type="entry name" value="Tscrpt_reg_LuxR_C"/>
</dbReference>
<reference evidence="5 6" key="1">
    <citation type="submission" date="2016-10" db="EMBL/GenBank/DDBJ databases">
        <authorList>
            <person name="de Groot N.N."/>
        </authorList>
    </citation>
    <scope>NUCLEOTIDE SEQUENCE [LARGE SCALE GENOMIC DNA]</scope>
    <source>
        <strain evidence="5 6">CGMCC 1.5382</strain>
    </source>
</reference>
<dbReference type="PROSITE" id="PS50110">
    <property type="entry name" value="RESPONSE_REGULATORY"/>
    <property type="match status" value="1"/>
</dbReference>
<accession>A0A1G9CCF7</accession>
<evidence type="ECO:0000259" key="3">
    <source>
        <dbReference type="PROSITE" id="PS50043"/>
    </source>
</evidence>
<dbReference type="Proteomes" id="UP000198701">
    <property type="component" value="Unassembled WGS sequence"/>
</dbReference>
<dbReference type="SUPFAM" id="SSF46894">
    <property type="entry name" value="C-terminal effector domain of the bipartite response regulators"/>
    <property type="match status" value="1"/>
</dbReference>
<proteinExistence type="predicted"/>
<feature type="domain" description="Response regulatory" evidence="4">
    <location>
        <begin position="21"/>
        <end position="136"/>
    </location>
</feature>
<dbReference type="PANTHER" id="PTHR43214">
    <property type="entry name" value="TWO-COMPONENT RESPONSE REGULATOR"/>
    <property type="match status" value="1"/>
</dbReference>
<gene>
    <name evidence="5" type="ORF">SAMN05216282_1079</name>
</gene>
<dbReference type="SMART" id="SM00448">
    <property type="entry name" value="REC"/>
    <property type="match status" value="1"/>
</dbReference>
<name>A0A1G9CCF7_9MICO</name>
<dbReference type="InterPro" id="IPR016032">
    <property type="entry name" value="Sig_transdc_resp-reg_C-effctor"/>
</dbReference>
<keyword evidence="1" id="KW-0238">DNA-binding</keyword>
<sequence>MAYRAQRQLEEAVTHSNGPIRLALVDDHRMLLGALTEWIRGAADDIDMVAAVTTWPELLTHPEFPVDVVLLDLDLKDNIPVSLKISTLKTTGVKTVLMSTYSEPALVREALAAGALGYLVKSEEAGMIVEAIRAAYNGESYISAELDLALNAGSDGDSPRLSAQERRVMALYGAGEPVKAVAYQLGISEETAKSYLKRIREKYRLAGHDVGTKVALRKRAIRDGILLQTD</sequence>
<protein>
    <submittedName>
        <fullName evidence="5">Two component transcriptional regulator, LuxR family</fullName>
    </submittedName>
</protein>
<dbReference type="GO" id="GO:0000160">
    <property type="term" value="P:phosphorelay signal transduction system"/>
    <property type="evidence" value="ECO:0007669"/>
    <property type="project" value="InterPro"/>
</dbReference>
<feature type="domain" description="HTH luxR-type" evidence="3">
    <location>
        <begin position="154"/>
        <end position="224"/>
    </location>
</feature>
<feature type="modified residue" description="4-aspartylphosphate" evidence="2">
    <location>
        <position position="72"/>
    </location>
</feature>
<evidence type="ECO:0000313" key="6">
    <source>
        <dbReference type="Proteomes" id="UP000198701"/>
    </source>
</evidence>
<evidence type="ECO:0000259" key="4">
    <source>
        <dbReference type="PROSITE" id="PS50110"/>
    </source>
</evidence>
<dbReference type="PRINTS" id="PR00038">
    <property type="entry name" value="HTHLUXR"/>
</dbReference>
<keyword evidence="2" id="KW-0597">Phosphoprotein</keyword>
<evidence type="ECO:0000256" key="2">
    <source>
        <dbReference type="PROSITE-ProRule" id="PRU00169"/>
    </source>
</evidence>
<keyword evidence="6" id="KW-1185">Reference proteome</keyword>
<dbReference type="InterPro" id="IPR039420">
    <property type="entry name" value="WalR-like"/>
</dbReference>
<evidence type="ECO:0000313" key="5">
    <source>
        <dbReference type="EMBL" id="SDK49339.1"/>
    </source>
</evidence>
<dbReference type="EMBL" id="FNFU01000007">
    <property type="protein sequence ID" value="SDK49339.1"/>
    <property type="molecule type" value="Genomic_DNA"/>
</dbReference>
<dbReference type="Pfam" id="PF00072">
    <property type="entry name" value="Response_reg"/>
    <property type="match status" value="1"/>
</dbReference>
<dbReference type="PROSITE" id="PS50043">
    <property type="entry name" value="HTH_LUXR_2"/>
    <property type="match status" value="1"/>
</dbReference>
<dbReference type="Pfam" id="PF00196">
    <property type="entry name" value="GerE"/>
    <property type="match status" value="1"/>
</dbReference>
<dbReference type="InterPro" id="IPR036388">
    <property type="entry name" value="WH-like_DNA-bd_sf"/>
</dbReference>
<dbReference type="GO" id="GO:0006355">
    <property type="term" value="P:regulation of DNA-templated transcription"/>
    <property type="evidence" value="ECO:0007669"/>
    <property type="project" value="InterPro"/>
</dbReference>
<dbReference type="STRING" id="386301.SAMN05216282_1079"/>
<dbReference type="GO" id="GO:0003677">
    <property type="term" value="F:DNA binding"/>
    <property type="evidence" value="ECO:0007669"/>
    <property type="project" value="UniProtKB-KW"/>
</dbReference>
<dbReference type="Gene3D" id="1.10.10.10">
    <property type="entry name" value="Winged helix-like DNA-binding domain superfamily/Winged helix DNA-binding domain"/>
    <property type="match status" value="1"/>
</dbReference>
<evidence type="ECO:0000256" key="1">
    <source>
        <dbReference type="ARBA" id="ARBA00023125"/>
    </source>
</evidence>
<dbReference type="SMART" id="SM00421">
    <property type="entry name" value="HTH_LUXR"/>
    <property type="match status" value="1"/>
</dbReference>
<dbReference type="InterPro" id="IPR001789">
    <property type="entry name" value="Sig_transdc_resp-reg_receiver"/>
</dbReference>
<dbReference type="Gene3D" id="3.40.50.2300">
    <property type="match status" value="1"/>
</dbReference>
<dbReference type="SUPFAM" id="SSF52172">
    <property type="entry name" value="CheY-like"/>
    <property type="match status" value="1"/>
</dbReference>
<dbReference type="AlphaFoldDB" id="A0A1G9CCF7"/>
<dbReference type="PANTHER" id="PTHR43214:SF42">
    <property type="entry name" value="TRANSCRIPTIONAL REGULATORY PROTEIN DESR"/>
    <property type="match status" value="1"/>
</dbReference>